<keyword evidence="1" id="KW-0472">Membrane</keyword>
<reference evidence="2 3" key="1">
    <citation type="submission" date="2020-08" db="EMBL/GenBank/DDBJ databases">
        <title>Genomic Encyclopedia of Type Strains, Phase IV (KMG-V): Genome sequencing to study the core and pangenomes of soil and plant-associated prokaryotes.</title>
        <authorList>
            <person name="Whitman W."/>
        </authorList>
    </citation>
    <scope>NUCLEOTIDE SEQUENCE [LARGE SCALE GENOMIC DNA]</scope>
    <source>
        <strain evidence="2 3">SEMIA 4084</strain>
    </source>
</reference>
<sequence length="347" mass="36541">MTAADIAEPSAGSRKIRWLAIGILLFLVVYSGAWFFAANRIETQLPAFLSENKGIGSSAECGGMSVRGFPFRIGLFCDTVRLDDAAHGASASFGALRSAAQVYRPGHAVVELDGPAEIRVSPGLTVSADWSLLHASMHVTLSGLDRTSMTYDQLTGTVILPATHEDAAIGDTHKLAFAAGHGEAHFRQNGPDLDAALSVDGFDAKVDGAPSLLPMLNASADMTFVDRAALMNAGGLKPGALRNSKGEMRNLTLDLGGGMVTTASGPFTVDDKGLISGEFSVTMKNIEGWRQNLVKVFSNEDGTAMVNNIANMLTALADGKNEATVKLNVRDGIAFLAFFPIGELPQL</sequence>
<feature type="transmembrane region" description="Helical" evidence="1">
    <location>
        <begin position="18"/>
        <end position="37"/>
    </location>
</feature>
<protein>
    <recommendedName>
        <fullName evidence="4">DUF2125 domain-containing protein</fullName>
    </recommendedName>
</protein>
<keyword evidence="3" id="KW-1185">Reference proteome</keyword>
<proteinExistence type="predicted"/>
<name>A0A7W8U9J6_9HYPH</name>
<evidence type="ECO:0000313" key="3">
    <source>
        <dbReference type="Proteomes" id="UP000585507"/>
    </source>
</evidence>
<keyword evidence="1" id="KW-1133">Transmembrane helix</keyword>
<accession>A0A7W8U9J6</accession>
<dbReference type="Proteomes" id="UP000585507">
    <property type="component" value="Unassembled WGS sequence"/>
</dbReference>
<evidence type="ECO:0000313" key="2">
    <source>
        <dbReference type="EMBL" id="MBB5535208.1"/>
    </source>
</evidence>
<dbReference type="Pfam" id="PF09898">
    <property type="entry name" value="DUF2125"/>
    <property type="match status" value="1"/>
</dbReference>
<dbReference type="EMBL" id="JACHBK010000004">
    <property type="protein sequence ID" value="MBB5535208.1"/>
    <property type="molecule type" value="Genomic_DNA"/>
</dbReference>
<dbReference type="InterPro" id="IPR018666">
    <property type="entry name" value="DUF2125"/>
</dbReference>
<evidence type="ECO:0008006" key="4">
    <source>
        <dbReference type="Google" id="ProtNLM"/>
    </source>
</evidence>
<gene>
    <name evidence="2" type="ORF">GGD55_001902</name>
</gene>
<keyword evidence="1" id="KW-0812">Transmembrane</keyword>
<dbReference type="RefSeq" id="WP_018327777.1">
    <property type="nucleotide sequence ID" value="NZ_JACHBK010000004.1"/>
</dbReference>
<evidence type="ECO:0000256" key="1">
    <source>
        <dbReference type="SAM" id="Phobius"/>
    </source>
</evidence>
<dbReference type="AlphaFoldDB" id="A0A7W8U9J6"/>
<organism evidence="2 3">
    <name type="scientific">Rhizobium giardinii</name>
    <dbReference type="NCBI Taxonomy" id="56731"/>
    <lineage>
        <taxon>Bacteria</taxon>
        <taxon>Pseudomonadati</taxon>
        <taxon>Pseudomonadota</taxon>
        <taxon>Alphaproteobacteria</taxon>
        <taxon>Hyphomicrobiales</taxon>
        <taxon>Rhizobiaceae</taxon>
        <taxon>Rhizobium/Agrobacterium group</taxon>
        <taxon>Rhizobium</taxon>
    </lineage>
</organism>
<comment type="caution">
    <text evidence="2">The sequence shown here is derived from an EMBL/GenBank/DDBJ whole genome shotgun (WGS) entry which is preliminary data.</text>
</comment>